<sequence length="480" mass="50797">MHSQTPAKPKASPVRARPLPASAPAAAAVEPPLQLQQLHTTPPPPPPPMTTPASAEVGSKAAKKRGMQKLLKSAFKRGDHHAPAGASGGGGASTGGSGHAGDDDEAAAAVQDLSRSSSSSTGGSSGRKGRKGDSSVDGDLSGRDSLELQESKNVKGAAAALRNAKLSHSYEAFPWERKMRDLLPVPGSSGFLSLLLLPRATDETQTKFHSLEDTLARAESWLMSSQMSGVPIVPMNVQTEALLTKICGDVASSTVNMNSLGDLANMATVSLYGFEDYHGVDIGVVRAIRLWYAPFAGEMALEIKLQPGDTRLGFAISRTEEGFIYVSSVAEESTPGVASTRSGLLELYRRARRASKLLVVSRVGDDKVLPWATSTGGDVRCFDTVSLSQRLSLHRHALRPVTLHFLMWERLPPAAVLRGAAARPTVQMIVQGDEEGGGGGDESADEVAFDGDGPEIVLSKDDSDDRSFRFQNIGLPDSWL</sequence>
<dbReference type="eggNOG" id="ENOG502QV6U">
    <property type="taxonomic scope" value="Eukaryota"/>
</dbReference>
<dbReference type="HOGENOM" id="CLU_027298_0_0_1"/>
<evidence type="ECO:0000313" key="3">
    <source>
        <dbReference type="Proteomes" id="UP000026962"/>
    </source>
</evidence>
<protein>
    <submittedName>
        <fullName evidence="2">Uncharacterized protein</fullName>
    </submittedName>
</protein>
<name>A0A0E0LTX1_ORYPU</name>
<feature type="region of interest" description="Disordered" evidence="1">
    <location>
        <begin position="1"/>
        <end position="152"/>
    </location>
</feature>
<dbReference type="PANTHER" id="PTHR33984">
    <property type="entry name" value="OS02G0717600 PROTEIN"/>
    <property type="match status" value="1"/>
</dbReference>
<dbReference type="Gramene" id="OPUNC08G10300.1">
    <property type="protein sequence ID" value="OPUNC08G10300.1"/>
    <property type="gene ID" value="OPUNC08G10300"/>
</dbReference>
<dbReference type="Proteomes" id="UP000026962">
    <property type="component" value="Chromosome 8"/>
</dbReference>
<evidence type="ECO:0000313" key="2">
    <source>
        <dbReference type="EnsemblPlants" id="OPUNC08G10300.1"/>
    </source>
</evidence>
<feature type="region of interest" description="Disordered" evidence="1">
    <location>
        <begin position="431"/>
        <end position="463"/>
    </location>
</feature>
<dbReference type="OMA" id="RADAWLM"/>
<reference evidence="2" key="2">
    <citation type="submission" date="2018-05" db="EMBL/GenBank/DDBJ databases">
        <title>OpunRS2 (Oryza punctata Reference Sequence Version 2).</title>
        <authorList>
            <person name="Zhang J."/>
            <person name="Kudrna D."/>
            <person name="Lee S."/>
            <person name="Talag J."/>
            <person name="Welchert J."/>
            <person name="Wing R.A."/>
        </authorList>
    </citation>
    <scope>NUCLEOTIDE SEQUENCE [LARGE SCALE GENOMIC DNA]</scope>
</reference>
<organism evidence="2">
    <name type="scientific">Oryza punctata</name>
    <name type="common">Red rice</name>
    <dbReference type="NCBI Taxonomy" id="4537"/>
    <lineage>
        <taxon>Eukaryota</taxon>
        <taxon>Viridiplantae</taxon>
        <taxon>Streptophyta</taxon>
        <taxon>Embryophyta</taxon>
        <taxon>Tracheophyta</taxon>
        <taxon>Spermatophyta</taxon>
        <taxon>Magnoliopsida</taxon>
        <taxon>Liliopsida</taxon>
        <taxon>Poales</taxon>
        <taxon>Poaceae</taxon>
        <taxon>BOP clade</taxon>
        <taxon>Oryzoideae</taxon>
        <taxon>Oryzeae</taxon>
        <taxon>Oryzinae</taxon>
        <taxon>Oryza</taxon>
    </lineage>
</organism>
<proteinExistence type="predicted"/>
<dbReference type="AlphaFoldDB" id="A0A0E0LTX1"/>
<dbReference type="PANTHER" id="PTHR33984:SF13">
    <property type="entry name" value="OS08G0333100 PROTEIN"/>
    <property type="match status" value="1"/>
</dbReference>
<feature type="compositionally biased region" description="Low complexity" evidence="1">
    <location>
        <begin position="11"/>
        <end position="40"/>
    </location>
</feature>
<keyword evidence="3" id="KW-1185">Reference proteome</keyword>
<feature type="compositionally biased region" description="Acidic residues" evidence="1">
    <location>
        <begin position="432"/>
        <end position="453"/>
    </location>
</feature>
<feature type="compositionally biased region" description="Low complexity" evidence="1">
    <location>
        <begin position="107"/>
        <end position="122"/>
    </location>
</feature>
<feature type="compositionally biased region" description="Basic and acidic residues" evidence="1">
    <location>
        <begin position="140"/>
        <end position="152"/>
    </location>
</feature>
<reference evidence="2" key="1">
    <citation type="submission" date="2015-04" db="UniProtKB">
        <authorList>
            <consortium name="EnsemblPlants"/>
        </authorList>
    </citation>
    <scope>IDENTIFICATION</scope>
</reference>
<accession>A0A0E0LTX1</accession>
<feature type="compositionally biased region" description="Gly residues" evidence="1">
    <location>
        <begin position="86"/>
        <end position="99"/>
    </location>
</feature>
<evidence type="ECO:0000256" key="1">
    <source>
        <dbReference type="SAM" id="MobiDB-lite"/>
    </source>
</evidence>
<dbReference type="STRING" id="4537.A0A0E0LTX1"/>
<feature type="compositionally biased region" description="Pro residues" evidence="1">
    <location>
        <begin position="41"/>
        <end position="50"/>
    </location>
</feature>
<dbReference type="EnsemblPlants" id="OPUNC08G10300.1">
    <property type="protein sequence ID" value="OPUNC08G10300.1"/>
    <property type="gene ID" value="OPUNC08G10300"/>
</dbReference>